<sequence>MSAGSMPYQPLLFTSNFCQVHLHAVNVNDSVVEDANTLYDVIHQTFICVHSLVQDAPLGRAEILHLMTTPGQGKRQHAYQPAAEKFLLSAFTVWGLGEKAQAFSLQLLSAYELSAVLTSFCAYPYAD</sequence>
<dbReference type="EMBL" id="BMAT01011069">
    <property type="protein sequence ID" value="GFR66149.1"/>
    <property type="molecule type" value="Genomic_DNA"/>
</dbReference>
<evidence type="ECO:0000313" key="2">
    <source>
        <dbReference type="Proteomes" id="UP000762676"/>
    </source>
</evidence>
<comment type="caution">
    <text evidence="1">The sequence shown here is derived from an EMBL/GenBank/DDBJ whole genome shotgun (WGS) entry which is preliminary data.</text>
</comment>
<keyword evidence="2" id="KW-1185">Reference proteome</keyword>
<organism evidence="1 2">
    <name type="scientific">Elysia marginata</name>
    <dbReference type="NCBI Taxonomy" id="1093978"/>
    <lineage>
        <taxon>Eukaryota</taxon>
        <taxon>Metazoa</taxon>
        <taxon>Spiralia</taxon>
        <taxon>Lophotrochozoa</taxon>
        <taxon>Mollusca</taxon>
        <taxon>Gastropoda</taxon>
        <taxon>Heterobranchia</taxon>
        <taxon>Euthyneura</taxon>
        <taxon>Panpulmonata</taxon>
        <taxon>Sacoglossa</taxon>
        <taxon>Placobranchoidea</taxon>
        <taxon>Plakobranchidae</taxon>
        <taxon>Elysia</taxon>
    </lineage>
</organism>
<dbReference type="Proteomes" id="UP000762676">
    <property type="component" value="Unassembled WGS sequence"/>
</dbReference>
<gene>
    <name evidence="1" type="ORF">ElyMa_005551000</name>
</gene>
<protein>
    <submittedName>
        <fullName evidence="1">Uncharacterized protein</fullName>
    </submittedName>
</protein>
<dbReference type="AlphaFoldDB" id="A0AAV4EYM8"/>
<proteinExistence type="predicted"/>
<accession>A0AAV4EYM8</accession>
<name>A0AAV4EYM8_9GAST</name>
<evidence type="ECO:0000313" key="1">
    <source>
        <dbReference type="EMBL" id="GFR66149.1"/>
    </source>
</evidence>
<reference evidence="1 2" key="1">
    <citation type="journal article" date="2021" name="Elife">
        <title>Chloroplast acquisition without the gene transfer in kleptoplastic sea slugs, Plakobranchus ocellatus.</title>
        <authorList>
            <person name="Maeda T."/>
            <person name="Takahashi S."/>
            <person name="Yoshida T."/>
            <person name="Shimamura S."/>
            <person name="Takaki Y."/>
            <person name="Nagai Y."/>
            <person name="Toyoda A."/>
            <person name="Suzuki Y."/>
            <person name="Arimoto A."/>
            <person name="Ishii H."/>
            <person name="Satoh N."/>
            <person name="Nishiyama T."/>
            <person name="Hasebe M."/>
            <person name="Maruyama T."/>
            <person name="Minagawa J."/>
            <person name="Obokata J."/>
            <person name="Shigenobu S."/>
        </authorList>
    </citation>
    <scope>NUCLEOTIDE SEQUENCE [LARGE SCALE GENOMIC DNA]</scope>
</reference>